<dbReference type="Pfam" id="PF11391">
    <property type="entry name" value="DUF2798"/>
    <property type="match status" value="1"/>
</dbReference>
<dbReference type="RefSeq" id="WP_011869409.1">
    <property type="nucleotide sequence ID" value="NC_009135.1"/>
</dbReference>
<feature type="transmembrane region" description="Helical" evidence="1">
    <location>
        <begin position="12"/>
        <end position="30"/>
    </location>
</feature>
<proteinExistence type="predicted"/>
<evidence type="ECO:0008006" key="4">
    <source>
        <dbReference type="Google" id="ProtNLM"/>
    </source>
</evidence>
<dbReference type="OrthoDB" id="60501at2157"/>
<dbReference type="eggNOG" id="arCOG06587">
    <property type="taxonomic scope" value="Archaea"/>
</dbReference>
<name>A4G0H8_METM5</name>
<dbReference type="HOGENOM" id="CLU_173298_4_2_2"/>
<reference evidence="2 3" key="1">
    <citation type="submission" date="2007-03" db="EMBL/GenBank/DDBJ databases">
        <title>Complete sequence of chromosome of Methanococcus maripaludis C5.</title>
        <authorList>
            <consortium name="US DOE Joint Genome Institute"/>
            <person name="Copeland A."/>
            <person name="Lucas S."/>
            <person name="Lapidus A."/>
            <person name="Barry K."/>
            <person name="Glavina del Rio T."/>
            <person name="Dalin E."/>
            <person name="Tice H."/>
            <person name="Pitluck S."/>
            <person name="Chertkov O."/>
            <person name="Brettin T."/>
            <person name="Bruce D."/>
            <person name="Han C."/>
            <person name="Detter J.C."/>
            <person name="Schmutz J."/>
            <person name="Larimer F."/>
            <person name="Land M."/>
            <person name="Hauser L."/>
            <person name="Kyrpides N."/>
            <person name="Mikhailova N."/>
            <person name="Sieprawska-Lupa M."/>
            <person name="Whitman W.B."/>
            <person name="Richardson P."/>
        </authorList>
    </citation>
    <scope>NUCLEOTIDE SEQUENCE [LARGE SCALE GENOMIC DNA]</scope>
    <source>
        <strain evidence="3">C5 / ATCC BAA-1333</strain>
    </source>
</reference>
<dbReference type="KEGG" id="mmq:MmarC5_1665"/>
<gene>
    <name evidence="2" type="ordered locus">MmarC5_1665</name>
</gene>
<organism evidence="2 3">
    <name type="scientific">Methanococcus maripaludis (strain C5 / ATCC BAA-1333)</name>
    <dbReference type="NCBI Taxonomy" id="402880"/>
    <lineage>
        <taxon>Archaea</taxon>
        <taxon>Methanobacteriati</taxon>
        <taxon>Methanobacteriota</taxon>
        <taxon>Methanomada group</taxon>
        <taxon>Methanococci</taxon>
        <taxon>Methanococcales</taxon>
        <taxon>Methanococcaceae</taxon>
        <taxon>Methanococcus</taxon>
    </lineage>
</organism>
<evidence type="ECO:0000313" key="3">
    <source>
        <dbReference type="Proteomes" id="UP000000253"/>
    </source>
</evidence>
<dbReference type="AlphaFoldDB" id="A4G0H8"/>
<evidence type="ECO:0000256" key="1">
    <source>
        <dbReference type="SAM" id="Phobius"/>
    </source>
</evidence>
<evidence type="ECO:0000313" key="2">
    <source>
        <dbReference type="EMBL" id="ABO35962.1"/>
    </source>
</evidence>
<accession>A4G0H8</accession>
<dbReference type="Proteomes" id="UP000000253">
    <property type="component" value="Chromosome"/>
</dbReference>
<protein>
    <recommendedName>
        <fullName evidence="4">DUF2798 domain-containing protein</fullName>
    </recommendedName>
</protein>
<dbReference type="EMBL" id="CP000609">
    <property type="protein sequence ID" value="ABO35962.1"/>
    <property type="molecule type" value="Genomic_DNA"/>
</dbReference>
<keyword evidence="1" id="KW-0812">Transmembrane</keyword>
<dbReference type="GeneID" id="4929312"/>
<sequence length="75" mass="8441">MIIPKKYERVTFVLLMSGVMALAMSLVMTLVNRGFSLEVLAFWPNVFLIGYPIAFPTAYFLSPIVGKIMSKLVVR</sequence>
<keyword evidence="1" id="KW-0472">Membrane</keyword>
<keyword evidence="1" id="KW-1133">Transmembrane helix</keyword>
<dbReference type="InterPro" id="IPR021529">
    <property type="entry name" value="DUF2798"/>
</dbReference>
<feature type="transmembrane region" description="Helical" evidence="1">
    <location>
        <begin position="42"/>
        <end position="61"/>
    </location>
</feature>